<organism evidence="2 3">
    <name type="scientific">Lojkania enalia</name>
    <dbReference type="NCBI Taxonomy" id="147567"/>
    <lineage>
        <taxon>Eukaryota</taxon>
        <taxon>Fungi</taxon>
        <taxon>Dikarya</taxon>
        <taxon>Ascomycota</taxon>
        <taxon>Pezizomycotina</taxon>
        <taxon>Dothideomycetes</taxon>
        <taxon>Pleosporomycetidae</taxon>
        <taxon>Pleosporales</taxon>
        <taxon>Pleosporales incertae sedis</taxon>
        <taxon>Lojkania</taxon>
    </lineage>
</organism>
<dbReference type="Pfam" id="PF06985">
    <property type="entry name" value="HET"/>
    <property type="match status" value="1"/>
</dbReference>
<dbReference type="EMBL" id="ML986643">
    <property type="protein sequence ID" value="KAF2262222.1"/>
    <property type="molecule type" value="Genomic_DNA"/>
</dbReference>
<comment type="caution">
    <text evidence="2">The sequence shown here is derived from an EMBL/GenBank/DDBJ whole genome shotgun (WGS) entry which is preliminary data.</text>
</comment>
<keyword evidence="3" id="KW-1185">Reference proteome</keyword>
<dbReference type="Pfam" id="PF26639">
    <property type="entry name" value="Het-6_barrel"/>
    <property type="match status" value="1"/>
</dbReference>
<sequence length="627" mass="72082">MRWPVKMRRSKKSGERSVFKPLPACDSIRILKLFPGNFTDPLECKTVIVPSMGRHERYEAVSYVWGDLNDAVDITCNGLPFTISANLADALRVFRNPAKARKLWVDIICINQQDKEEKSYQVRRMHEVYQNAVRVLAWVGHDQDGIAEDSFRLIRETNEYFDDFFEDYGPRLFHMLTPVPPHPICTDRDRWEKVAALLRRPWFGRVWAVQEAGIAKDCDLYWGASKICVAHLVELACWIFRKWELSLLLQDQLYTSVNSGMLVDVFRDIQASYTNKSTWRTSLPLIKWEQKMHSQVLFVDILDAARALSAADPRDHVYAYLGSPSARLENGQLIVDVDYEKSVDEVYFDTARALLGSPREAPWFLSLIENHYLEDILNRETPSWVPRWHEGLSGRRRIAYSTLLYGSGGATTRSSKTVRENRLLEAAGFVFDEIIWLSEPMEEAKFSVEPRILHDSVHTAGEPFIETLWKSVLEAAPLDHDDFLLTFVWGYPRNEVIDNALMEQLRENFVAYKQRAWLALTSSDTQNPNDQTSEGNWMDFHSRLGYCHNYCLLRTKSGRIGLAPRDITEINDVCCVVLGDSVPYILKPVAGTTRYKLVGESYIHGVMRGELLEQVDGGRLKETITLE</sequence>
<feature type="domain" description="Heterokaryon incompatibility" evidence="1">
    <location>
        <begin position="58"/>
        <end position="211"/>
    </location>
</feature>
<dbReference type="InterPro" id="IPR052895">
    <property type="entry name" value="HetReg/Transcr_Mod"/>
</dbReference>
<accession>A0A9P4K429</accession>
<dbReference type="PANTHER" id="PTHR24148">
    <property type="entry name" value="ANKYRIN REPEAT DOMAIN-CONTAINING PROTEIN 39 HOMOLOG-RELATED"/>
    <property type="match status" value="1"/>
</dbReference>
<evidence type="ECO:0000313" key="3">
    <source>
        <dbReference type="Proteomes" id="UP000800093"/>
    </source>
</evidence>
<name>A0A9P4K429_9PLEO</name>
<dbReference type="InterPro" id="IPR010730">
    <property type="entry name" value="HET"/>
</dbReference>
<gene>
    <name evidence="2" type="ORF">CC78DRAFT_534987</name>
</gene>
<dbReference type="OrthoDB" id="3553147at2759"/>
<reference evidence="3" key="1">
    <citation type="journal article" date="2020" name="Stud. Mycol.">
        <title>101 Dothideomycetes genomes: A test case for predicting lifestyles and emergence of pathogens.</title>
        <authorList>
            <person name="Haridas S."/>
            <person name="Albert R."/>
            <person name="Binder M."/>
            <person name="Bloem J."/>
            <person name="LaButti K."/>
            <person name="Salamov A."/>
            <person name="Andreopoulos B."/>
            <person name="Baker S."/>
            <person name="Barry K."/>
            <person name="Bills G."/>
            <person name="Bluhm B."/>
            <person name="Cannon C."/>
            <person name="Castanera R."/>
            <person name="Culley D."/>
            <person name="Daum C."/>
            <person name="Ezra D."/>
            <person name="Gonzalez J."/>
            <person name="Henrissat B."/>
            <person name="Kuo A."/>
            <person name="Liang C."/>
            <person name="Lipzen A."/>
            <person name="Lutzoni F."/>
            <person name="Magnuson J."/>
            <person name="Mondo S."/>
            <person name="Nolan M."/>
            <person name="Ohm R."/>
            <person name="Pangilinan J."/>
            <person name="Park H.-J."/>
            <person name="Ramirez L."/>
            <person name="Alfaro M."/>
            <person name="Sun H."/>
            <person name="Tritt A."/>
            <person name="Yoshinaga Y."/>
            <person name="Zwiers L.-H."/>
            <person name="Turgeon B."/>
            <person name="Goodwin S."/>
            <person name="Spatafora J."/>
            <person name="Crous P."/>
            <person name="Grigoriev I."/>
        </authorList>
    </citation>
    <scope>NUCLEOTIDE SEQUENCE [LARGE SCALE GENOMIC DNA]</scope>
    <source>
        <strain evidence="3">CBS 304.66</strain>
    </source>
</reference>
<dbReference type="AlphaFoldDB" id="A0A9P4K429"/>
<evidence type="ECO:0000313" key="2">
    <source>
        <dbReference type="EMBL" id="KAF2262222.1"/>
    </source>
</evidence>
<protein>
    <submittedName>
        <fullName evidence="2">HET-domain-containing protein</fullName>
    </submittedName>
</protein>
<dbReference type="Proteomes" id="UP000800093">
    <property type="component" value="Unassembled WGS sequence"/>
</dbReference>
<evidence type="ECO:0000259" key="1">
    <source>
        <dbReference type="Pfam" id="PF06985"/>
    </source>
</evidence>
<dbReference type="PANTHER" id="PTHR24148:SF64">
    <property type="entry name" value="HETEROKARYON INCOMPATIBILITY DOMAIN-CONTAINING PROTEIN"/>
    <property type="match status" value="1"/>
</dbReference>
<proteinExistence type="predicted"/>